<dbReference type="GeneID" id="92274735"/>
<dbReference type="RefSeq" id="WP_172767124.1">
    <property type="nucleotide sequence ID" value="NZ_ABFDCG020000005.1"/>
</dbReference>
<comment type="caution">
    <text evidence="1">The sequence shown here is derived from an EMBL/GenBank/DDBJ whole genome shotgun (WGS) entry which is preliminary data.</text>
</comment>
<accession>A0A9N8CZF5</accession>
<dbReference type="AlphaFoldDB" id="A0A9N8CZF5"/>
<dbReference type="Proteomes" id="UP000834611">
    <property type="component" value="Unassembled WGS sequence"/>
</dbReference>
<evidence type="ECO:0000313" key="1">
    <source>
        <dbReference type="EMBL" id="CAB5678533.1"/>
    </source>
</evidence>
<dbReference type="EMBL" id="CAHPSF010000002">
    <property type="protein sequence ID" value="CAB5678533.1"/>
    <property type="molecule type" value="Genomic_DNA"/>
</dbReference>
<sequence>MMFFIENGFHVFIVRGKRQEFINFKDGIEWAFVTWIAIQTDKELSNEQSRTRAI</sequence>
<organism evidence="1 2">
    <name type="scientific">Providencia rettgeri</name>
    <dbReference type="NCBI Taxonomy" id="587"/>
    <lineage>
        <taxon>Bacteria</taxon>
        <taxon>Pseudomonadati</taxon>
        <taxon>Pseudomonadota</taxon>
        <taxon>Gammaproteobacteria</taxon>
        <taxon>Enterobacterales</taxon>
        <taxon>Morganellaceae</taxon>
        <taxon>Providencia</taxon>
    </lineage>
</organism>
<evidence type="ECO:0000313" key="2">
    <source>
        <dbReference type="Proteomes" id="UP000834611"/>
    </source>
</evidence>
<gene>
    <name evidence="1" type="ORF">GHA_01145</name>
</gene>
<protein>
    <submittedName>
        <fullName evidence="1">Uncharacterized protein</fullName>
    </submittedName>
</protein>
<reference evidence="1" key="1">
    <citation type="submission" date="2020-05" db="EMBL/GenBank/DDBJ databases">
        <authorList>
            <person name="Delgado-Blas J."/>
        </authorList>
    </citation>
    <scope>NUCLEOTIDE SEQUENCE</scope>
    <source>
        <strain evidence="1">BB1453</strain>
    </source>
</reference>
<proteinExistence type="predicted"/>
<name>A0A9N8CZF5_PRORE</name>